<dbReference type="EMBL" id="AP023440">
    <property type="protein sequence ID" value="BCL27123.1"/>
    <property type="molecule type" value="Genomic_DNA"/>
</dbReference>
<evidence type="ECO:0000313" key="1">
    <source>
        <dbReference type="EMBL" id="BCL27123.1"/>
    </source>
</evidence>
<proteinExistence type="predicted"/>
<keyword evidence="2" id="KW-1185">Reference proteome</keyword>
<gene>
    <name evidence="1" type="ORF">GCM10017557_19820</name>
</gene>
<protein>
    <recommendedName>
        <fullName evidence="3">Transposase</fullName>
    </recommendedName>
</protein>
<dbReference type="AlphaFoldDB" id="A0A7G1NUT2"/>
<evidence type="ECO:0008006" key="3">
    <source>
        <dbReference type="Google" id="ProtNLM"/>
    </source>
</evidence>
<sequence length="87" mass="9454">MFAQLNGLLRELVRQQKGKNREPSACVIDAQSVKTSTSVPAKSQGIDAGKKIVGRLAMTDLMTRRLTGESTVSWRDPTPAHQSCISV</sequence>
<dbReference type="KEGG" id="sgm:GCM10017557_19820"/>
<dbReference type="Proteomes" id="UP000516444">
    <property type="component" value="Chromosome"/>
</dbReference>
<evidence type="ECO:0000313" key="2">
    <source>
        <dbReference type="Proteomes" id="UP000516444"/>
    </source>
</evidence>
<accession>A0A7G1NUT2</accession>
<organism evidence="1 2">
    <name type="scientific">Streptomyces aurantiacus</name>
    <dbReference type="NCBI Taxonomy" id="47760"/>
    <lineage>
        <taxon>Bacteria</taxon>
        <taxon>Bacillati</taxon>
        <taxon>Actinomycetota</taxon>
        <taxon>Actinomycetes</taxon>
        <taxon>Kitasatosporales</taxon>
        <taxon>Streptomycetaceae</taxon>
        <taxon>Streptomyces</taxon>
        <taxon>Streptomyces aurantiacus group</taxon>
    </lineage>
</organism>
<reference evidence="1 2" key="1">
    <citation type="journal article" date="2014" name="Int. J. Syst. Evol. Microbiol.">
        <title>Complete genome sequence of Corynebacterium casei LMG S-19264T (=DSM 44701T), isolated from a smear-ripened cheese.</title>
        <authorList>
            <consortium name="US DOE Joint Genome Institute (JGI-PGF)"/>
            <person name="Walter F."/>
            <person name="Albersmeier A."/>
            <person name="Kalinowski J."/>
            <person name="Ruckert C."/>
        </authorList>
    </citation>
    <scope>NUCLEOTIDE SEQUENCE [LARGE SCALE GENOMIC DNA]</scope>
    <source>
        <strain evidence="1 2">JCM 4677</strain>
    </source>
</reference>
<name>A0A7G1NUT2_9ACTN</name>